<name>A0A0A9FVT6_ARUDO</name>
<reference evidence="2" key="1">
    <citation type="submission" date="2014-09" db="EMBL/GenBank/DDBJ databases">
        <authorList>
            <person name="Magalhaes I.L.F."/>
            <person name="Oliveira U."/>
            <person name="Santos F.R."/>
            <person name="Vidigal T.H.D.A."/>
            <person name="Brescovit A.D."/>
            <person name="Santos A.J."/>
        </authorList>
    </citation>
    <scope>NUCLEOTIDE SEQUENCE</scope>
    <source>
        <tissue evidence="2">Shoot tissue taken approximately 20 cm above the soil surface</tissue>
    </source>
</reference>
<evidence type="ECO:0000256" key="1">
    <source>
        <dbReference type="SAM" id="MobiDB-lite"/>
    </source>
</evidence>
<reference evidence="2" key="2">
    <citation type="journal article" date="2015" name="Data Brief">
        <title>Shoot transcriptome of the giant reed, Arundo donax.</title>
        <authorList>
            <person name="Barrero R.A."/>
            <person name="Guerrero F.D."/>
            <person name="Moolhuijzen P."/>
            <person name="Goolsby J.A."/>
            <person name="Tidwell J."/>
            <person name="Bellgard S.E."/>
            <person name="Bellgard M.I."/>
        </authorList>
    </citation>
    <scope>NUCLEOTIDE SEQUENCE</scope>
    <source>
        <tissue evidence="2">Shoot tissue taken approximately 20 cm above the soil surface</tissue>
    </source>
</reference>
<dbReference type="EMBL" id="GBRH01183475">
    <property type="protein sequence ID" value="JAE14421.1"/>
    <property type="molecule type" value="Transcribed_RNA"/>
</dbReference>
<accession>A0A0A9FVT6</accession>
<sequence>MLLTLSLSKRMVPRHRDLEVQRRGHWQGAAGDHSQKVRSQVPGEVHTEVQGGGA</sequence>
<evidence type="ECO:0000313" key="2">
    <source>
        <dbReference type="EMBL" id="JAE14421.1"/>
    </source>
</evidence>
<organism evidence="2">
    <name type="scientific">Arundo donax</name>
    <name type="common">Giant reed</name>
    <name type="synonym">Donax arundinaceus</name>
    <dbReference type="NCBI Taxonomy" id="35708"/>
    <lineage>
        <taxon>Eukaryota</taxon>
        <taxon>Viridiplantae</taxon>
        <taxon>Streptophyta</taxon>
        <taxon>Embryophyta</taxon>
        <taxon>Tracheophyta</taxon>
        <taxon>Spermatophyta</taxon>
        <taxon>Magnoliopsida</taxon>
        <taxon>Liliopsida</taxon>
        <taxon>Poales</taxon>
        <taxon>Poaceae</taxon>
        <taxon>PACMAD clade</taxon>
        <taxon>Arundinoideae</taxon>
        <taxon>Arundineae</taxon>
        <taxon>Arundo</taxon>
    </lineage>
</organism>
<protein>
    <submittedName>
        <fullName evidence="2">Uncharacterized protein</fullName>
    </submittedName>
</protein>
<feature type="region of interest" description="Disordered" evidence="1">
    <location>
        <begin position="21"/>
        <end position="54"/>
    </location>
</feature>
<dbReference type="AlphaFoldDB" id="A0A0A9FVT6"/>
<proteinExistence type="predicted"/>